<comment type="caution">
    <text evidence="2">The sequence shown here is derived from an EMBL/GenBank/DDBJ whole genome shotgun (WGS) entry which is preliminary data.</text>
</comment>
<evidence type="ECO:0000313" key="3">
    <source>
        <dbReference type="Proteomes" id="UP000703674"/>
    </source>
</evidence>
<dbReference type="InterPro" id="IPR029052">
    <property type="entry name" value="Metallo-depent_PP-like"/>
</dbReference>
<name>A0ABX1D5V6_9FLAO</name>
<dbReference type="Pfam" id="PF00149">
    <property type="entry name" value="Metallophos"/>
    <property type="match status" value="1"/>
</dbReference>
<dbReference type="PANTHER" id="PTHR11575">
    <property type="entry name" value="5'-NUCLEOTIDASE-RELATED"/>
    <property type="match status" value="1"/>
</dbReference>
<evidence type="ECO:0000313" key="2">
    <source>
        <dbReference type="EMBL" id="NJW54568.1"/>
    </source>
</evidence>
<reference evidence="2 3" key="1">
    <citation type="submission" date="2020-03" db="EMBL/GenBank/DDBJ databases">
        <title>Salinimicrobium sp. nov, isolated from SCS.</title>
        <authorList>
            <person name="Cao W.R."/>
        </authorList>
    </citation>
    <scope>NUCLEOTIDE SEQUENCE [LARGE SCALE GENOMIC DNA]</scope>
    <source>
        <strain evidence="3">J15B91</strain>
    </source>
</reference>
<organism evidence="2 3">
    <name type="scientific">Salinimicrobium oceani</name>
    <dbReference type="NCBI Taxonomy" id="2722702"/>
    <lineage>
        <taxon>Bacteria</taxon>
        <taxon>Pseudomonadati</taxon>
        <taxon>Bacteroidota</taxon>
        <taxon>Flavobacteriia</taxon>
        <taxon>Flavobacteriales</taxon>
        <taxon>Flavobacteriaceae</taxon>
        <taxon>Salinimicrobium</taxon>
    </lineage>
</organism>
<evidence type="ECO:0000259" key="1">
    <source>
        <dbReference type="Pfam" id="PF00149"/>
    </source>
</evidence>
<accession>A0ABX1D5V6</accession>
<dbReference type="RefSeq" id="WP_209310040.1">
    <property type="nucleotide sequence ID" value="NZ_JAAVJR010000293.1"/>
</dbReference>
<dbReference type="Proteomes" id="UP000703674">
    <property type="component" value="Unassembled WGS sequence"/>
</dbReference>
<dbReference type="Gene3D" id="3.60.21.10">
    <property type="match status" value="1"/>
</dbReference>
<dbReference type="EMBL" id="JAAVJR010000293">
    <property type="protein sequence ID" value="NJW54568.1"/>
    <property type="molecule type" value="Genomic_DNA"/>
</dbReference>
<protein>
    <submittedName>
        <fullName evidence="2">Bifunctional metallophosphatase/5'-nucleotidase</fullName>
    </submittedName>
</protein>
<feature type="domain" description="Calcineurin-like phosphoesterase" evidence="1">
    <location>
        <begin position="41"/>
        <end position="143"/>
    </location>
</feature>
<proteinExistence type="predicted"/>
<dbReference type="PANTHER" id="PTHR11575:SF42">
    <property type="entry name" value="SULFUR OXIDATION PROTEIN SOXB"/>
    <property type="match status" value="1"/>
</dbReference>
<feature type="non-terminal residue" evidence="2">
    <location>
        <position position="184"/>
    </location>
</feature>
<keyword evidence="3" id="KW-1185">Reference proteome</keyword>
<gene>
    <name evidence="2" type="ORF">HC175_16780</name>
</gene>
<dbReference type="PROSITE" id="PS51257">
    <property type="entry name" value="PROKAR_LIPOPROTEIN"/>
    <property type="match status" value="1"/>
</dbReference>
<dbReference type="SUPFAM" id="SSF56300">
    <property type="entry name" value="Metallo-dependent phosphatases"/>
    <property type="match status" value="1"/>
</dbReference>
<dbReference type="InterPro" id="IPR004843">
    <property type="entry name" value="Calcineurin-like_PHP"/>
</dbReference>
<dbReference type="InterPro" id="IPR006179">
    <property type="entry name" value="5_nucleotidase/apyrase"/>
</dbReference>
<sequence length="184" mass="20300">MRILKGIFLAGIAIYSFTACNRLTGANAGSAVTAKDTLSITVLQTADIHGQLDPHPELFWENGEIVFKERGGLANIKTLFKEERGKNPGRTIIVDGGDLIQGSGYAALSEGRIFPELISNMGYDVIIPGNWEVVYGKDRMMDIMTHYNTPVIAQNMFHQDNGKPLFPPYWIKEIEGVKIGFIGI</sequence>